<dbReference type="InterPro" id="IPR028350">
    <property type="entry name" value="DNAC/IstB-like"/>
</dbReference>
<reference evidence="5 6" key="1">
    <citation type="submission" date="2019-08" db="EMBL/GenBank/DDBJ databases">
        <title>Genomic characterization of a novel candidate phylum (ARYD3) from a high temperature, high salinity tertiary oil reservoir in north central Oklahoma, USA.</title>
        <authorList>
            <person name="Youssef N.H."/>
            <person name="Yadav A."/>
            <person name="Elshahed M.S."/>
        </authorList>
    </citation>
    <scope>NUCLEOTIDE SEQUENCE [LARGE SCALE GENOMIC DNA]</scope>
    <source>
        <strain evidence="5">ARYD1</strain>
    </source>
</reference>
<dbReference type="PANTHER" id="PTHR30050">
    <property type="entry name" value="CHROMOSOMAL REPLICATION INITIATOR PROTEIN DNAA"/>
    <property type="match status" value="1"/>
</dbReference>
<comment type="similarity">
    <text evidence="1">Belongs to the IS21/IS1162 putative ATP-binding protein family.</text>
</comment>
<dbReference type="RefSeq" id="WP_303700865.1">
    <property type="nucleotide sequence ID" value="NZ_VSIV01000123.1"/>
</dbReference>
<dbReference type="GO" id="GO:0006260">
    <property type="term" value="P:DNA replication"/>
    <property type="evidence" value="ECO:0007669"/>
    <property type="project" value="TreeGrafter"/>
</dbReference>
<dbReference type="SUPFAM" id="SSF52540">
    <property type="entry name" value="P-loop containing nucleoside triphosphate hydrolases"/>
    <property type="match status" value="1"/>
</dbReference>
<feature type="domain" description="AAA+ ATPase" evidence="4">
    <location>
        <begin position="94"/>
        <end position="226"/>
    </location>
</feature>
<evidence type="ECO:0000256" key="3">
    <source>
        <dbReference type="ARBA" id="ARBA00022840"/>
    </source>
</evidence>
<dbReference type="InterPro" id="IPR002611">
    <property type="entry name" value="IstB_ATP-bd"/>
</dbReference>
<evidence type="ECO:0000256" key="2">
    <source>
        <dbReference type="ARBA" id="ARBA00022741"/>
    </source>
</evidence>
<evidence type="ECO:0000259" key="4">
    <source>
        <dbReference type="SMART" id="SM00382"/>
    </source>
</evidence>
<dbReference type="InterPro" id="IPR047661">
    <property type="entry name" value="IstB"/>
</dbReference>
<gene>
    <name evidence="5" type="ORF">FXF49_05260</name>
</gene>
<dbReference type="GO" id="GO:0005524">
    <property type="term" value="F:ATP binding"/>
    <property type="evidence" value="ECO:0007669"/>
    <property type="project" value="UniProtKB-KW"/>
</dbReference>
<protein>
    <submittedName>
        <fullName evidence="5">ATP-binding protein</fullName>
    </submittedName>
</protein>
<proteinExistence type="inferred from homology"/>
<dbReference type="Gene3D" id="3.40.50.300">
    <property type="entry name" value="P-loop containing nucleotide triphosphate hydrolases"/>
    <property type="match status" value="1"/>
</dbReference>
<keyword evidence="3 5" id="KW-0067">ATP-binding</keyword>
<accession>A0A5D0MPR2</accession>
<dbReference type="CDD" id="cd00009">
    <property type="entry name" value="AAA"/>
    <property type="match status" value="1"/>
</dbReference>
<dbReference type="SMART" id="SM00382">
    <property type="entry name" value="AAA"/>
    <property type="match status" value="1"/>
</dbReference>
<dbReference type="InterPro" id="IPR027417">
    <property type="entry name" value="P-loop_NTPase"/>
</dbReference>
<dbReference type="Proteomes" id="UP000323337">
    <property type="component" value="Unassembled WGS sequence"/>
</dbReference>
<sequence>MSVIESVAEACKELKLSRNIVDNMQKIQEEDRYKFLLQLFQLEIQHRADNRRHRNIKSAGFYNMKSFSDYVYDDLELPSGLSVSDIESAEFVRRKENLILYGNSGTGKSHLATAIGIKACMEDMRVGFYRTAGLVNKLLEARQQGALDKLFRKLSKLDLIICDEWGYVPLDMVGGQLLFQVISECYETKSLIITTNLEFSKWVNIFYDQEMTAAMIDRLVHHSHLLVFQGESWRVKNSLVNKKNSSPG</sequence>
<evidence type="ECO:0000256" key="1">
    <source>
        <dbReference type="ARBA" id="ARBA00008059"/>
    </source>
</evidence>
<dbReference type="Pfam" id="PF01695">
    <property type="entry name" value="IstB_IS21"/>
    <property type="match status" value="1"/>
</dbReference>
<dbReference type="PIRSF" id="PIRSF003073">
    <property type="entry name" value="DNAC_TnpB_IstB"/>
    <property type="match status" value="1"/>
</dbReference>
<name>A0A5D0MPR2_FLESI</name>
<dbReference type="InterPro" id="IPR003593">
    <property type="entry name" value="AAA+_ATPase"/>
</dbReference>
<organism evidence="5 6">
    <name type="scientific">Flexistipes sinusarabici</name>
    <dbReference type="NCBI Taxonomy" id="2352"/>
    <lineage>
        <taxon>Bacteria</taxon>
        <taxon>Pseudomonadati</taxon>
        <taxon>Deferribacterota</taxon>
        <taxon>Deferribacteres</taxon>
        <taxon>Deferribacterales</taxon>
        <taxon>Flexistipitaceae</taxon>
        <taxon>Flexistipes</taxon>
    </lineage>
</organism>
<comment type="caution">
    <text evidence="5">The sequence shown here is derived from an EMBL/GenBank/DDBJ whole genome shotgun (WGS) entry which is preliminary data.</text>
</comment>
<dbReference type="NCBIfam" id="NF038214">
    <property type="entry name" value="IS21_help_AAA"/>
    <property type="match status" value="1"/>
</dbReference>
<dbReference type="EMBL" id="VSIV01000123">
    <property type="protein sequence ID" value="TYB33653.1"/>
    <property type="molecule type" value="Genomic_DNA"/>
</dbReference>
<evidence type="ECO:0000313" key="6">
    <source>
        <dbReference type="Proteomes" id="UP000323337"/>
    </source>
</evidence>
<dbReference type="AlphaFoldDB" id="A0A5D0MPR2"/>
<keyword evidence="2" id="KW-0547">Nucleotide-binding</keyword>
<evidence type="ECO:0000313" key="5">
    <source>
        <dbReference type="EMBL" id="TYB33653.1"/>
    </source>
</evidence>
<dbReference type="PANTHER" id="PTHR30050:SF4">
    <property type="entry name" value="ATP-BINDING PROTEIN RV3427C IN INSERTION SEQUENCE-RELATED"/>
    <property type="match status" value="1"/>
</dbReference>